<organism evidence="2 3">
    <name type="scientific">Noviherbaspirillum album</name>
    <dbReference type="NCBI Taxonomy" id="3080276"/>
    <lineage>
        <taxon>Bacteria</taxon>
        <taxon>Pseudomonadati</taxon>
        <taxon>Pseudomonadota</taxon>
        <taxon>Betaproteobacteria</taxon>
        <taxon>Burkholderiales</taxon>
        <taxon>Oxalobacteraceae</taxon>
        <taxon>Noviherbaspirillum</taxon>
    </lineage>
</organism>
<gene>
    <name evidence="2" type="ORF">RY831_09210</name>
</gene>
<dbReference type="Gene3D" id="3.30.420.40">
    <property type="match status" value="2"/>
</dbReference>
<dbReference type="Proteomes" id="UP001352263">
    <property type="component" value="Unassembled WGS sequence"/>
</dbReference>
<sequence length="327" mass="34353">MQSDFLAALDIGGTKMAVTVANRERILSRVTAPTPKSGTPRALPEQGIAMIGQACAEAGIAAEEIQTVGVASCGPFVHSEGMLCLSAPNICGGRSGASDLPNDWTLIPIEKVLCERFATVAIENDCVAALAGERMFGAVQGEANCAYVTWSTGVGFGLCVDGRLLRGKQGNAGHAGHMLMAEREDAVCGCGNRGDLEGLISGRNIANRLQVPAAELFDAAQAGETRAQAAVLEAASFFGRGLYNLAAILDMKTFVIGGSVWQHHGDWLKPHVEAEIVSRMPALTEGVTIVNAGLGSHVADVGAFSLVLPEDWASSWRLRKPWETIPD</sequence>
<proteinExistence type="inferred from homology"/>
<name>A0ABU6J6Q3_9BURK</name>
<dbReference type="SUPFAM" id="SSF53067">
    <property type="entry name" value="Actin-like ATPase domain"/>
    <property type="match status" value="1"/>
</dbReference>
<comment type="caution">
    <text evidence="2">The sequence shown here is derived from an EMBL/GenBank/DDBJ whole genome shotgun (WGS) entry which is preliminary data.</text>
</comment>
<evidence type="ECO:0000313" key="2">
    <source>
        <dbReference type="EMBL" id="MEC4719326.1"/>
    </source>
</evidence>
<dbReference type="Pfam" id="PF00480">
    <property type="entry name" value="ROK"/>
    <property type="match status" value="1"/>
</dbReference>
<dbReference type="InterPro" id="IPR043129">
    <property type="entry name" value="ATPase_NBD"/>
</dbReference>
<dbReference type="EMBL" id="JAWIIV010000006">
    <property type="protein sequence ID" value="MEC4719326.1"/>
    <property type="molecule type" value="Genomic_DNA"/>
</dbReference>
<dbReference type="RefSeq" id="WP_326506046.1">
    <property type="nucleotide sequence ID" value="NZ_JAWIIV010000006.1"/>
</dbReference>
<dbReference type="PANTHER" id="PTHR18964:SF149">
    <property type="entry name" value="BIFUNCTIONAL UDP-N-ACETYLGLUCOSAMINE 2-EPIMERASE_N-ACETYLMANNOSAMINE KINASE"/>
    <property type="match status" value="1"/>
</dbReference>
<dbReference type="PANTHER" id="PTHR18964">
    <property type="entry name" value="ROK (REPRESSOR, ORF, KINASE) FAMILY"/>
    <property type="match status" value="1"/>
</dbReference>
<evidence type="ECO:0000313" key="3">
    <source>
        <dbReference type="Proteomes" id="UP001352263"/>
    </source>
</evidence>
<keyword evidence="3" id="KW-1185">Reference proteome</keyword>
<accession>A0ABU6J6Q3</accession>
<protein>
    <submittedName>
        <fullName evidence="2">ROK family protein</fullName>
    </submittedName>
</protein>
<reference evidence="2 3" key="1">
    <citation type="submission" date="2023-10" db="EMBL/GenBank/DDBJ databases">
        <title>Noviherbaspirillum sp. CPCC 100848 genome assembly.</title>
        <authorList>
            <person name="Li X.Y."/>
            <person name="Fang X.M."/>
        </authorList>
    </citation>
    <scope>NUCLEOTIDE SEQUENCE [LARGE SCALE GENOMIC DNA]</scope>
    <source>
        <strain evidence="2 3">CPCC 100848</strain>
    </source>
</reference>
<evidence type="ECO:0000256" key="1">
    <source>
        <dbReference type="ARBA" id="ARBA00006479"/>
    </source>
</evidence>
<comment type="similarity">
    <text evidence="1">Belongs to the ROK (NagC/XylR) family.</text>
</comment>
<dbReference type="InterPro" id="IPR000600">
    <property type="entry name" value="ROK"/>
</dbReference>